<evidence type="ECO:0000256" key="1">
    <source>
        <dbReference type="ARBA" id="ARBA00022614"/>
    </source>
</evidence>
<dbReference type="InterPro" id="IPR051261">
    <property type="entry name" value="NLR"/>
</dbReference>
<feature type="domain" description="FISNA" evidence="4">
    <location>
        <begin position="88"/>
        <end position="158"/>
    </location>
</feature>
<evidence type="ECO:0000313" key="5">
    <source>
        <dbReference type="RefSeq" id="XP_042625643.1"/>
    </source>
</evidence>
<dbReference type="Pfam" id="PF14484">
    <property type="entry name" value="FISNA"/>
    <property type="match status" value="1"/>
</dbReference>
<dbReference type="SMART" id="SM01288">
    <property type="entry name" value="FISNA"/>
    <property type="match status" value="1"/>
</dbReference>
<proteinExistence type="predicted"/>
<dbReference type="RefSeq" id="XP_042625643.1">
    <property type="nucleotide sequence ID" value="XM_042769709.1"/>
</dbReference>
<feature type="compositionally biased region" description="Low complexity" evidence="3">
    <location>
        <begin position="13"/>
        <end position="30"/>
    </location>
</feature>
<gene>
    <name evidence="5" type="primary">LOC109061855</name>
</gene>
<dbReference type="GeneID" id="109061855"/>
<dbReference type="AlphaFoldDB" id="A0A9R0B884"/>
<keyword evidence="2" id="KW-0677">Repeat</keyword>
<protein>
    <submittedName>
        <fullName evidence="5">Uncharacterized protein LOC109061855</fullName>
    </submittedName>
</protein>
<keyword evidence="1" id="KW-0433">Leucine-rich repeat</keyword>
<dbReference type="InterPro" id="IPR029495">
    <property type="entry name" value="NACHT-assoc"/>
</dbReference>
<evidence type="ECO:0000256" key="2">
    <source>
        <dbReference type="ARBA" id="ARBA00022737"/>
    </source>
</evidence>
<feature type="compositionally biased region" description="Polar residues" evidence="3">
    <location>
        <begin position="31"/>
        <end position="59"/>
    </location>
</feature>
<feature type="region of interest" description="Disordered" evidence="3">
    <location>
        <begin position="1"/>
        <end position="67"/>
    </location>
</feature>
<sequence length="251" mass="28225">MSFHNKGDNEGTASKISSSSAGSSCVSIKSDQSTDNPPNLNEGTVTSYPRSTLSSTSHYQTHKNQDNTEIALKKQTLETGNLQRVKDQHKTSMKNKYGIIFEGIKPEETLLNRIYTQLYIIEGEREGVNEEHEVLQMEKTARTQHSQDTPIDCKDIFKASAEKGCEEKEQIKTVFTKGIGQEEASLCRSQLFSTLALEIHLTAEFSSKPKCMIYQLDQTGKPLISSCLRRQKASMFEEHSHISWLSGGWRL</sequence>
<dbReference type="PANTHER" id="PTHR24106">
    <property type="entry name" value="NACHT, LRR AND CARD DOMAINS-CONTAINING"/>
    <property type="match status" value="1"/>
</dbReference>
<reference evidence="5" key="1">
    <citation type="submission" date="2025-08" db="UniProtKB">
        <authorList>
            <consortium name="RefSeq"/>
        </authorList>
    </citation>
    <scope>IDENTIFICATION</scope>
    <source>
        <tissue evidence="5">Muscle</tissue>
    </source>
</reference>
<dbReference type="KEGG" id="ccar:109061855"/>
<accession>A0A9R0B884</accession>
<name>A0A9R0B884_CYPCA</name>
<evidence type="ECO:0000256" key="3">
    <source>
        <dbReference type="SAM" id="MobiDB-lite"/>
    </source>
</evidence>
<dbReference type="Proteomes" id="UP001155660">
    <property type="component" value="Chromosome A1"/>
</dbReference>
<dbReference type="OrthoDB" id="8951038at2759"/>
<organism evidence="5">
    <name type="scientific">Cyprinus carpio</name>
    <name type="common">Common carp</name>
    <dbReference type="NCBI Taxonomy" id="7962"/>
    <lineage>
        <taxon>Eukaryota</taxon>
        <taxon>Metazoa</taxon>
        <taxon>Chordata</taxon>
        <taxon>Craniata</taxon>
        <taxon>Vertebrata</taxon>
        <taxon>Euteleostomi</taxon>
        <taxon>Actinopterygii</taxon>
        <taxon>Neopterygii</taxon>
        <taxon>Teleostei</taxon>
        <taxon>Ostariophysi</taxon>
        <taxon>Cypriniformes</taxon>
        <taxon>Cyprinidae</taxon>
        <taxon>Cyprininae</taxon>
        <taxon>Cyprinus</taxon>
    </lineage>
</organism>
<evidence type="ECO:0000259" key="4">
    <source>
        <dbReference type="SMART" id="SM01288"/>
    </source>
</evidence>